<evidence type="ECO:0000313" key="3">
    <source>
        <dbReference type="Proteomes" id="UP001500305"/>
    </source>
</evidence>
<evidence type="ECO:0008006" key="4">
    <source>
        <dbReference type="Google" id="ProtNLM"/>
    </source>
</evidence>
<dbReference type="EMBL" id="BAAATR010000056">
    <property type="protein sequence ID" value="GAA2277015.1"/>
    <property type="molecule type" value="Genomic_DNA"/>
</dbReference>
<keyword evidence="3" id="KW-1185">Reference proteome</keyword>
<keyword evidence="1" id="KW-0812">Transmembrane</keyword>
<feature type="transmembrane region" description="Helical" evidence="1">
    <location>
        <begin position="6"/>
        <end position="34"/>
    </location>
</feature>
<feature type="transmembrane region" description="Helical" evidence="1">
    <location>
        <begin position="46"/>
        <end position="71"/>
    </location>
</feature>
<evidence type="ECO:0000256" key="1">
    <source>
        <dbReference type="SAM" id="Phobius"/>
    </source>
</evidence>
<reference evidence="2 3" key="1">
    <citation type="journal article" date="2019" name="Int. J. Syst. Evol. Microbiol.">
        <title>The Global Catalogue of Microorganisms (GCM) 10K type strain sequencing project: providing services to taxonomists for standard genome sequencing and annotation.</title>
        <authorList>
            <consortium name="The Broad Institute Genomics Platform"/>
            <consortium name="The Broad Institute Genome Sequencing Center for Infectious Disease"/>
            <person name="Wu L."/>
            <person name="Ma J."/>
        </authorList>
    </citation>
    <scope>NUCLEOTIDE SEQUENCE [LARGE SCALE GENOMIC DNA]</scope>
    <source>
        <strain evidence="2 3">JCM 7356</strain>
    </source>
</reference>
<gene>
    <name evidence="2" type="ORF">GCM10010430_73610</name>
</gene>
<dbReference type="Proteomes" id="UP001500305">
    <property type="component" value="Unassembled WGS sequence"/>
</dbReference>
<accession>A0ABN3EY50</accession>
<keyword evidence="1" id="KW-0472">Membrane</keyword>
<sequence>MAAMVLGAIGLITSIVFIGGLFGVIGLVLGIVALRTAKRSGIGWGMSVTGVVTSFIAIVVSILVAVFMVWYADKTQQCYQLDSFRQYEQCVHQQLTRD</sequence>
<proteinExistence type="predicted"/>
<name>A0ABN3EY50_9ACTN</name>
<organism evidence="2 3">
    <name type="scientific">Kitasatospora cystarginea</name>
    <dbReference type="NCBI Taxonomy" id="58350"/>
    <lineage>
        <taxon>Bacteria</taxon>
        <taxon>Bacillati</taxon>
        <taxon>Actinomycetota</taxon>
        <taxon>Actinomycetes</taxon>
        <taxon>Kitasatosporales</taxon>
        <taxon>Streptomycetaceae</taxon>
        <taxon>Kitasatospora</taxon>
    </lineage>
</organism>
<keyword evidence="1" id="KW-1133">Transmembrane helix</keyword>
<comment type="caution">
    <text evidence="2">The sequence shown here is derived from an EMBL/GenBank/DDBJ whole genome shotgun (WGS) entry which is preliminary data.</text>
</comment>
<evidence type="ECO:0000313" key="2">
    <source>
        <dbReference type="EMBL" id="GAA2277015.1"/>
    </source>
</evidence>
<protein>
    <recommendedName>
        <fullName evidence="4">DUF4190 domain-containing protein</fullName>
    </recommendedName>
</protein>